<dbReference type="SUPFAM" id="SSF56645">
    <property type="entry name" value="Acyl-CoA dehydrogenase NM domain-like"/>
    <property type="match status" value="1"/>
</dbReference>
<evidence type="ECO:0000313" key="9">
    <source>
        <dbReference type="EMBL" id="GAA1774541.1"/>
    </source>
</evidence>
<evidence type="ECO:0000313" key="10">
    <source>
        <dbReference type="Proteomes" id="UP001501475"/>
    </source>
</evidence>
<evidence type="ECO:0000259" key="7">
    <source>
        <dbReference type="Pfam" id="PF02770"/>
    </source>
</evidence>
<comment type="cofactor">
    <cofactor evidence="1 5">
        <name>FAD</name>
        <dbReference type="ChEBI" id="CHEBI:57692"/>
    </cofactor>
</comment>
<evidence type="ECO:0000256" key="5">
    <source>
        <dbReference type="RuleBase" id="RU362125"/>
    </source>
</evidence>
<dbReference type="Pfam" id="PF02770">
    <property type="entry name" value="Acyl-CoA_dh_M"/>
    <property type="match status" value="1"/>
</dbReference>
<keyword evidence="5" id="KW-0560">Oxidoreductase</keyword>
<dbReference type="PANTHER" id="PTHR43884">
    <property type="entry name" value="ACYL-COA DEHYDROGENASE"/>
    <property type="match status" value="1"/>
</dbReference>
<accession>A0ABP4X9T6</accession>
<gene>
    <name evidence="9" type="ORF">GCM10009810_34360</name>
</gene>
<proteinExistence type="inferred from homology"/>
<dbReference type="Gene3D" id="1.10.540.10">
    <property type="entry name" value="Acyl-CoA dehydrogenase/oxidase, N-terminal domain"/>
    <property type="match status" value="1"/>
</dbReference>
<keyword evidence="10" id="KW-1185">Reference proteome</keyword>
<dbReference type="InterPro" id="IPR006089">
    <property type="entry name" value="Acyl-CoA_DH_CS"/>
</dbReference>
<reference evidence="10" key="1">
    <citation type="journal article" date="2019" name="Int. J. Syst. Evol. Microbiol.">
        <title>The Global Catalogue of Microorganisms (GCM) 10K type strain sequencing project: providing services to taxonomists for standard genome sequencing and annotation.</title>
        <authorList>
            <consortium name="The Broad Institute Genomics Platform"/>
            <consortium name="The Broad Institute Genome Sequencing Center for Infectious Disease"/>
            <person name="Wu L."/>
            <person name="Ma J."/>
        </authorList>
    </citation>
    <scope>NUCLEOTIDE SEQUENCE [LARGE SCALE GENOMIC DNA]</scope>
    <source>
        <strain evidence="10">JCM 15591</strain>
    </source>
</reference>
<keyword evidence="4 5" id="KW-0274">FAD</keyword>
<dbReference type="Gene3D" id="1.20.140.10">
    <property type="entry name" value="Butyryl-CoA Dehydrogenase, subunit A, domain 3"/>
    <property type="match status" value="1"/>
</dbReference>
<dbReference type="RefSeq" id="WP_344068585.1">
    <property type="nucleotide sequence ID" value="NZ_BAAAPN010000102.1"/>
</dbReference>
<dbReference type="PROSITE" id="PS00073">
    <property type="entry name" value="ACYL_COA_DH_2"/>
    <property type="match status" value="1"/>
</dbReference>
<dbReference type="InterPro" id="IPR037069">
    <property type="entry name" value="AcylCoA_DH/ox_N_sf"/>
</dbReference>
<evidence type="ECO:0000259" key="8">
    <source>
        <dbReference type="Pfam" id="PF02771"/>
    </source>
</evidence>
<evidence type="ECO:0000256" key="4">
    <source>
        <dbReference type="ARBA" id="ARBA00022827"/>
    </source>
</evidence>
<dbReference type="PANTHER" id="PTHR43884:SF12">
    <property type="entry name" value="ISOVALERYL-COA DEHYDROGENASE, MITOCHONDRIAL-RELATED"/>
    <property type="match status" value="1"/>
</dbReference>
<feature type="domain" description="Acyl-CoA dehydrogenase/oxidase C-terminal" evidence="6">
    <location>
        <begin position="306"/>
        <end position="435"/>
    </location>
</feature>
<comment type="similarity">
    <text evidence="2 5">Belongs to the acyl-CoA dehydrogenase family.</text>
</comment>
<evidence type="ECO:0000256" key="3">
    <source>
        <dbReference type="ARBA" id="ARBA00022630"/>
    </source>
</evidence>
<dbReference type="Pfam" id="PF00441">
    <property type="entry name" value="Acyl-CoA_dh_1"/>
    <property type="match status" value="1"/>
</dbReference>
<keyword evidence="3 5" id="KW-0285">Flavoprotein</keyword>
<comment type="caution">
    <text evidence="9">The sequence shown here is derived from an EMBL/GenBank/DDBJ whole genome shotgun (WGS) entry which is preliminary data.</text>
</comment>
<dbReference type="InterPro" id="IPR046373">
    <property type="entry name" value="Acyl-CoA_Oxase/DH_mid-dom_sf"/>
</dbReference>
<evidence type="ECO:0000256" key="2">
    <source>
        <dbReference type="ARBA" id="ARBA00009347"/>
    </source>
</evidence>
<dbReference type="InterPro" id="IPR013786">
    <property type="entry name" value="AcylCoA_DH/ox_N"/>
</dbReference>
<sequence>MSTTAPKVSSRDPLRSGLRALAGAAASPALDRIGGRRLMEKALYRGAKGVAEAESAVRGFRRRQGGADPARPAPGKAYADFDLTPTQDQQDILDAVRTFAGDILRPAAARADRDRRLPDDIRSAAGELGLHLIGIPEELGGLATERSAVTAALVLEQLAYADLSIAVALLAPAAVANAIAAYGTADQQATYLPEFVGEAPAIAALAMSEPRALADVLDPATTATRNGDEVHVVGVKSLVPLATDARLFLVLARLDGRPQLVIVEAADPGVQVVDDPAMGLRAAATGQLHVDVSIPTDRLLGTETDALEAVRRARLAWSAAAVGTCHAVLDETAAYVKDRVAFGEPVAHRQSVAFTVADMAIETDALRLVVWRAAARLDRDADAAPQIAYARALTARHATRIGSDGVQMLGGHGFTTEFPHERWYRDLRAAGVLDGVLSL</sequence>
<dbReference type="InterPro" id="IPR009075">
    <property type="entry name" value="AcylCo_DH/oxidase_C"/>
</dbReference>
<name>A0ABP4X9T6_9MICO</name>
<protein>
    <submittedName>
        <fullName evidence="9">Acyl-CoA dehydrogenase family protein</fullName>
    </submittedName>
</protein>
<feature type="domain" description="Acyl-CoA dehydrogenase/oxidase N-terminal" evidence="8">
    <location>
        <begin position="86"/>
        <end position="196"/>
    </location>
</feature>
<dbReference type="Proteomes" id="UP001501475">
    <property type="component" value="Unassembled WGS sequence"/>
</dbReference>
<dbReference type="InterPro" id="IPR036250">
    <property type="entry name" value="AcylCo_DH-like_C"/>
</dbReference>
<dbReference type="Gene3D" id="2.40.110.10">
    <property type="entry name" value="Butyryl-CoA Dehydrogenase, subunit A, domain 2"/>
    <property type="match status" value="1"/>
</dbReference>
<feature type="domain" description="Acyl-CoA oxidase/dehydrogenase middle" evidence="7">
    <location>
        <begin position="204"/>
        <end position="291"/>
    </location>
</feature>
<dbReference type="EMBL" id="BAAAPN010000102">
    <property type="protein sequence ID" value="GAA1774541.1"/>
    <property type="molecule type" value="Genomic_DNA"/>
</dbReference>
<dbReference type="InterPro" id="IPR009100">
    <property type="entry name" value="AcylCoA_DH/oxidase_NM_dom_sf"/>
</dbReference>
<dbReference type="InterPro" id="IPR006091">
    <property type="entry name" value="Acyl-CoA_Oxase/DH_mid-dom"/>
</dbReference>
<evidence type="ECO:0000259" key="6">
    <source>
        <dbReference type="Pfam" id="PF00441"/>
    </source>
</evidence>
<organism evidence="9 10">
    <name type="scientific">Nostocoides vanveenii</name>
    <dbReference type="NCBI Taxonomy" id="330835"/>
    <lineage>
        <taxon>Bacteria</taxon>
        <taxon>Bacillati</taxon>
        <taxon>Actinomycetota</taxon>
        <taxon>Actinomycetes</taxon>
        <taxon>Micrococcales</taxon>
        <taxon>Intrasporangiaceae</taxon>
        <taxon>Nostocoides</taxon>
    </lineage>
</organism>
<evidence type="ECO:0000256" key="1">
    <source>
        <dbReference type="ARBA" id="ARBA00001974"/>
    </source>
</evidence>
<dbReference type="SUPFAM" id="SSF47203">
    <property type="entry name" value="Acyl-CoA dehydrogenase C-terminal domain-like"/>
    <property type="match status" value="1"/>
</dbReference>
<dbReference type="Pfam" id="PF02771">
    <property type="entry name" value="Acyl-CoA_dh_N"/>
    <property type="match status" value="1"/>
</dbReference>